<sequence length="477" mass="50422">MDRPLIAIVGHPGMLGPVADAGYDLLCTEAEPEAVSEAGREAETSGRPYVVISSAPDARTRTWLGLQVAKGKHVLIVDAPAELDGLAETDLPGTRVVTLPASIDDIMSVFGAPERGDEAGKRRIGIDGEPERPAHGVWAVPAFSRGVEVTEPPGGQGQSVAAALTTFAGQGSRGAGAPLNRPGRVGHSRRHEDLAPVLFLFAGSGGVTKSSSTTALCQRAATVAGMARVVGVDMNRGQGDLRRYVHVVRRVPSIFDAAHTGDPRSAVIGPRRLNAARDPSLPPVGFGLVAAPRDDQAEPGIVTSRTYLDVIHHARQHADLVVVDTQIIEASDTSGLIDGVMLPVLASGGWGAGVTDTSASGARNLLVRAEQLVARGADPGRMMYFASRALSRSARIVDALRQNLDARRLGTFIGIVPHSEELHGAFDSGRIPHDHELLAPVLDGILYRVTNLDSVNPDRHERGVDRGGFMRRWFGRG</sequence>
<evidence type="ECO:0000313" key="1">
    <source>
        <dbReference type="EMBL" id="NDL60238.1"/>
    </source>
</evidence>
<gene>
    <name evidence="1" type="ORF">F7O44_24495</name>
</gene>
<evidence type="ECO:0000313" key="2">
    <source>
        <dbReference type="Proteomes" id="UP000460435"/>
    </source>
</evidence>
<comment type="caution">
    <text evidence="1">The sequence shown here is derived from an EMBL/GenBank/DDBJ whole genome shotgun (WGS) entry which is preliminary data.</text>
</comment>
<reference evidence="1 2" key="1">
    <citation type="submission" date="2019-11" db="EMBL/GenBank/DDBJ databases">
        <authorList>
            <person name="Li X.-J."/>
            <person name="Feng X.-M."/>
        </authorList>
    </citation>
    <scope>NUCLEOTIDE SEQUENCE [LARGE SCALE GENOMIC DNA]</scope>
    <source>
        <strain evidence="1 2">XMNu-373</strain>
    </source>
</reference>
<name>A0A7K3MCW2_9ACTN</name>
<proteinExistence type="predicted"/>
<keyword evidence="2" id="KW-1185">Reference proteome</keyword>
<dbReference type="Proteomes" id="UP000460435">
    <property type="component" value="Unassembled WGS sequence"/>
</dbReference>
<dbReference type="Gene3D" id="3.40.50.300">
    <property type="entry name" value="P-loop containing nucleotide triphosphate hydrolases"/>
    <property type="match status" value="1"/>
</dbReference>
<protein>
    <recommendedName>
        <fullName evidence="3">CobQ/CobB/MinD/ParA nucleotide binding domain-containing protein</fullName>
    </recommendedName>
</protein>
<dbReference type="EMBL" id="WLZY01000010">
    <property type="protein sequence ID" value="NDL60238.1"/>
    <property type="molecule type" value="Genomic_DNA"/>
</dbReference>
<dbReference type="SUPFAM" id="SSF52540">
    <property type="entry name" value="P-loop containing nucleoside triphosphate hydrolases"/>
    <property type="match status" value="1"/>
</dbReference>
<evidence type="ECO:0008006" key="3">
    <source>
        <dbReference type="Google" id="ProtNLM"/>
    </source>
</evidence>
<dbReference type="InterPro" id="IPR027417">
    <property type="entry name" value="P-loop_NTPase"/>
</dbReference>
<accession>A0A7K3MCW2</accession>
<dbReference type="AlphaFoldDB" id="A0A7K3MCW2"/>
<organism evidence="1 2">
    <name type="scientific">Phytoactinopolyspora mesophila</name>
    <dbReference type="NCBI Taxonomy" id="2650750"/>
    <lineage>
        <taxon>Bacteria</taxon>
        <taxon>Bacillati</taxon>
        <taxon>Actinomycetota</taxon>
        <taxon>Actinomycetes</taxon>
        <taxon>Jiangellales</taxon>
        <taxon>Jiangellaceae</taxon>
        <taxon>Phytoactinopolyspora</taxon>
    </lineage>
</organism>